<organism evidence="1 2">
    <name type="scientific">Azospirillum lipoferum</name>
    <dbReference type="NCBI Taxonomy" id="193"/>
    <lineage>
        <taxon>Bacteria</taxon>
        <taxon>Pseudomonadati</taxon>
        <taxon>Pseudomonadota</taxon>
        <taxon>Alphaproteobacteria</taxon>
        <taxon>Rhodospirillales</taxon>
        <taxon>Azospirillaceae</taxon>
        <taxon>Azospirillum</taxon>
    </lineage>
</organism>
<dbReference type="EMBL" id="VTTN01000013">
    <property type="protein sequence ID" value="KAA0592940.1"/>
    <property type="molecule type" value="Genomic_DNA"/>
</dbReference>
<evidence type="ECO:0000313" key="1">
    <source>
        <dbReference type="EMBL" id="KAA0592940.1"/>
    </source>
</evidence>
<dbReference type="Gene3D" id="2.160.20.10">
    <property type="entry name" value="Single-stranded right-handed beta-helix, Pectin lyase-like"/>
    <property type="match status" value="1"/>
</dbReference>
<evidence type="ECO:0000313" key="2">
    <source>
        <dbReference type="Proteomes" id="UP000324927"/>
    </source>
</evidence>
<proteinExistence type="predicted"/>
<accession>A0A5A9GEV9</accession>
<reference evidence="1 2" key="1">
    <citation type="submission" date="2019-08" db="EMBL/GenBank/DDBJ databases">
        <authorList>
            <person name="Grouzdev D."/>
            <person name="Tikhonova E."/>
            <person name="Kravchenko I."/>
        </authorList>
    </citation>
    <scope>NUCLEOTIDE SEQUENCE [LARGE SCALE GENOMIC DNA]</scope>
    <source>
        <strain evidence="1 2">59b</strain>
    </source>
</reference>
<sequence>MATFNGTDWTFADFSGEDGYKYAENWDQFWDDVIAEMDDRRTELGASKLDVAGDGSAVTVMPTGGTTAQSLAALFGRVVYLEAMGAVGNGIANDRPAFAAALARIQAMGGGRIVGKHGATYRLDYTSGALTTLATLTDCRGVHFDMPGSTIQVDRTFTGSEYFDLIRLAGCYFVDIDIGHIIGAVQPRTEQYQRGWRSFYLYGTATSGGCQHVRSRFKQTGGINTLFIWRDPTDPASYNSRYIDVDIEAIGVGYGLNLASAGSNVTGRVRCDGCWRSFIAYGVEDIDLDISDKNHTSHSCKMGANTTPAILRNVRINYLSEDRTVDEAGGFCVDFELRSDTPILLENIDVTITCKDAGYAQRGGFFGLRKTLADGTVDTTARGHIVRNVKVRGIIDGVQDVAAWSWAPNVVEVCKGWGTGDYVDNIEVGPFVVTGNTGSVIYVDAATIRSGLHLHDIRTVGSVTVAGTLPPMSQVARVTDKNGTIGWQAAAPALLPDGSASAPAVAFSADTNTGLYRLGSDKLGLATGGAVRTVIDSAGALIQGHTTGLSIGAGGGQSPQVQTHGTGFNTGIGSCRWDAASVFGAQLTLAHSRGAIGTHGALVNGDECGCIWFTASDGTTFMPAADIRGWIDGTPSAGYMPGMLVFGTTATGGGSPVERLRISGDGTMTHRNNGTTIVNASSHLCLRAYTFATLPSASPAQQNIAISDRGNRPAWSTGSAWIWADGTTVS</sequence>
<dbReference type="Proteomes" id="UP000324927">
    <property type="component" value="Unassembled WGS sequence"/>
</dbReference>
<dbReference type="AlphaFoldDB" id="A0A5A9GEV9"/>
<dbReference type="InterPro" id="IPR012334">
    <property type="entry name" value="Pectin_lyas_fold"/>
</dbReference>
<dbReference type="RefSeq" id="WP_149233934.1">
    <property type="nucleotide sequence ID" value="NZ_JALJXJ010000015.1"/>
</dbReference>
<comment type="caution">
    <text evidence="1">The sequence shown here is derived from an EMBL/GenBank/DDBJ whole genome shotgun (WGS) entry which is preliminary data.</text>
</comment>
<name>A0A5A9GEV9_AZOLI</name>
<protein>
    <submittedName>
        <fullName evidence="1">Uncharacterized protein</fullName>
    </submittedName>
</protein>
<keyword evidence="2" id="KW-1185">Reference proteome</keyword>
<dbReference type="OrthoDB" id="7299464at2"/>
<gene>
    <name evidence="1" type="ORF">FZ942_25795</name>
</gene>